<feature type="coiled-coil region" evidence="3">
    <location>
        <begin position="91"/>
        <end position="118"/>
    </location>
</feature>
<dbReference type="AlphaFoldDB" id="A0A2A9MPX8"/>
<dbReference type="OrthoDB" id="248120at2759"/>
<dbReference type="STRING" id="94643.A0A2A9MPX8"/>
<dbReference type="GO" id="GO:0006457">
    <property type="term" value="P:protein folding"/>
    <property type="evidence" value="ECO:0007669"/>
    <property type="project" value="InterPro"/>
</dbReference>
<dbReference type="EMBL" id="NWUJ01000001">
    <property type="protein sequence ID" value="PFH38167.1"/>
    <property type="molecule type" value="Genomic_DNA"/>
</dbReference>
<feature type="coiled-coil region" evidence="3">
    <location>
        <begin position="3"/>
        <end position="50"/>
    </location>
</feature>
<keyword evidence="2" id="KW-0143">Chaperone</keyword>
<accession>A0A2A9MPX8</accession>
<dbReference type="Gene3D" id="1.10.287.370">
    <property type="match status" value="1"/>
</dbReference>
<keyword evidence="5" id="KW-1185">Reference proteome</keyword>
<dbReference type="GO" id="GO:0051087">
    <property type="term" value="F:protein-folding chaperone binding"/>
    <property type="evidence" value="ECO:0007669"/>
    <property type="project" value="TreeGrafter"/>
</dbReference>
<evidence type="ECO:0000313" key="5">
    <source>
        <dbReference type="Proteomes" id="UP000224006"/>
    </source>
</evidence>
<evidence type="ECO:0000256" key="3">
    <source>
        <dbReference type="SAM" id="Coils"/>
    </source>
</evidence>
<dbReference type="GO" id="GO:0005737">
    <property type="term" value="C:cytoplasm"/>
    <property type="evidence" value="ECO:0007669"/>
    <property type="project" value="TreeGrafter"/>
</dbReference>
<dbReference type="Pfam" id="PF01920">
    <property type="entry name" value="Prefoldin_2"/>
    <property type="match status" value="1"/>
</dbReference>
<dbReference type="VEuPathDB" id="ToxoDB:BESB_005080"/>
<dbReference type="GO" id="GO:0016272">
    <property type="term" value="C:prefoldin complex"/>
    <property type="evidence" value="ECO:0007669"/>
    <property type="project" value="InterPro"/>
</dbReference>
<comment type="caution">
    <text evidence="4">The sequence shown here is derived from an EMBL/GenBank/DDBJ whole genome shotgun (WGS) entry which is preliminary data.</text>
</comment>
<organism evidence="4 5">
    <name type="scientific">Besnoitia besnoiti</name>
    <name type="common">Apicomplexan protozoan</name>
    <dbReference type="NCBI Taxonomy" id="94643"/>
    <lineage>
        <taxon>Eukaryota</taxon>
        <taxon>Sar</taxon>
        <taxon>Alveolata</taxon>
        <taxon>Apicomplexa</taxon>
        <taxon>Conoidasida</taxon>
        <taxon>Coccidia</taxon>
        <taxon>Eucoccidiorida</taxon>
        <taxon>Eimeriorina</taxon>
        <taxon>Sarcocystidae</taxon>
        <taxon>Besnoitia</taxon>
    </lineage>
</organism>
<evidence type="ECO:0000313" key="4">
    <source>
        <dbReference type="EMBL" id="PFH38167.1"/>
    </source>
</evidence>
<dbReference type="PANTHER" id="PTHR21431">
    <property type="entry name" value="PREFOLDIN SUBUNIT 6"/>
    <property type="match status" value="1"/>
</dbReference>
<dbReference type="KEGG" id="bbes:BESB_005080"/>
<proteinExistence type="inferred from homology"/>
<dbReference type="GO" id="GO:0051131">
    <property type="term" value="P:chaperone-mediated protein complex assembly"/>
    <property type="evidence" value="ECO:0007669"/>
    <property type="project" value="TreeGrafter"/>
</dbReference>
<dbReference type="PANTHER" id="PTHR21431:SF0">
    <property type="entry name" value="PREFOLDIN SUBUNIT 6"/>
    <property type="match status" value="1"/>
</dbReference>
<dbReference type="CDD" id="cd23161">
    <property type="entry name" value="Prefoldin_6"/>
    <property type="match status" value="1"/>
</dbReference>
<dbReference type="SUPFAM" id="SSF46579">
    <property type="entry name" value="Prefoldin"/>
    <property type="match status" value="1"/>
</dbReference>
<dbReference type="GO" id="GO:0051082">
    <property type="term" value="F:unfolded protein binding"/>
    <property type="evidence" value="ECO:0007669"/>
    <property type="project" value="InterPro"/>
</dbReference>
<dbReference type="Proteomes" id="UP000224006">
    <property type="component" value="Chromosome I"/>
</dbReference>
<dbReference type="InterPro" id="IPR009053">
    <property type="entry name" value="Prefoldin"/>
</dbReference>
<protein>
    <submittedName>
        <fullName evidence="4">Putative prefoldin subunit 6</fullName>
    </submittedName>
</protein>
<dbReference type="InterPro" id="IPR002777">
    <property type="entry name" value="PFD_beta-like"/>
</dbReference>
<comment type="similarity">
    <text evidence="1">Belongs to the prefoldin subunit beta family.</text>
</comment>
<keyword evidence="3" id="KW-0175">Coiled coil</keyword>
<dbReference type="GeneID" id="40305571"/>
<evidence type="ECO:0000256" key="2">
    <source>
        <dbReference type="ARBA" id="ARBA00023186"/>
    </source>
</evidence>
<name>A0A2A9MPX8_BESBE</name>
<reference evidence="4 5" key="1">
    <citation type="submission" date="2017-09" db="EMBL/GenBank/DDBJ databases">
        <title>Genome sequencing of Besnoitia besnoiti strain Bb-Ger1.</title>
        <authorList>
            <person name="Schares G."/>
            <person name="Venepally P."/>
            <person name="Lorenzi H.A."/>
        </authorList>
    </citation>
    <scope>NUCLEOTIDE SEQUENCE [LARGE SCALE GENOMIC DNA]</scope>
    <source>
        <strain evidence="4 5">Bb-Ger1</strain>
    </source>
</reference>
<evidence type="ECO:0000256" key="1">
    <source>
        <dbReference type="ARBA" id="ARBA00008045"/>
    </source>
</evidence>
<sequence>MSQEQLTEAMREFDRLIGRMEENLQMRNKLMTQQNENEGVAKELAQLQEDSVLYKIVGPVLVRQNKDDATATVNKRLDYIRGELQRCDKLDSDMKAQLKESTQRIETLQKKLLDREKQKSGRI</sequence>
<gene>
    <name evidence="4" type="ORF">BESB_005080</name>
</gene>
<dbReference type="RefSeq" id="XP_029222176.1">
    <property type="nucleotide sequence ID" value="XM_029359263.1"/>
</dbReference>